<evidence type="ECO:0000256" key="3">
    <source>
        <dbReference type="ARBA" id="ARBA00022490"/>
    </source>
</evidence>
<keyword evidence="6" id="KW-0966">Cell projection</keyword>
<feature type="domain" description="EFHB C-terminal EF-hand" evidence="8">
    <location>
        <begin position="473"/>
        <end position="546"/>
    </location>
</feature>
<dbReference type="GO" id="GO:0005929">
    <property type="term" value="C:cilium"/>
    <property type="evidence" value="ECO:0007669"/>
    <property type="project" value="UniProtKB-SubCell"/>
</dbReference>
<dbReference type="InterPro" id="IPR057428">
    <property type="entry name" value="EFHB_EF-hand_C"/>
</dbReference>
<comment type="subcellular location">
    <subcellularLocation>
        <location evidence="1">Cell projection</location>
        <location evidence="1">Cilium</location>
    </subcellularLocation>
    <subcellularLocation>
        <location evidence="2">Cytoplasm</location>
        <location evidence="2">Cytoskeleton</location>
    </subcellularLocation>
</comment>
<dbReference type="Pfam" id="PF25325">
    <property type="entry name" value="EF-hand_EFHB_C"/>
    <property type="match status" value="1"/>
</dbReference>
<dbReference type="AlphaFoldDB" id="A0AA35WVZ1"/>
<feature type="compositionally biased region" description="Basic and acidic residues" evidence="7">
    <location>
        <begin position="1"/>
        <end position="11"/>
    </location>
</feature>
<keyword evidence="5" id="KW-0206">Cytoskeleton</keyword>
<dbReference type="PANTHER" id="PTHR12086">
    <property type="entry name" value="EF-HAND DOMAIN C-TERMINAL CONTAINING PROTEIN"/>
    <property type="match status" value="1"/>
</dbReference>
<evidence type="ECO:0000313" key="10">
    <source>
        <dbReference type="Proteomes" id="UP001174909"/>
    </source>
</evidence>
<dbReference type="SUPFAM" id="SSF47473">
    <property type="entry name" value="EF-hand"/>
    <property type="match status" value="1"/>
</dbReference>
<evidence type="ECO:0000256" key="6">
    <source>
        <dbReference type="ARBA" id="ARBA00023273"/>
    </source>
</evidence>
<keyword evidence="4" id="KW-0677">Repeat</keyword>
<keyword evidence="10" id="KW-1185">Reference proteome</keyword>
<evidence type="ECO:0000256" key="4">
    <source>
        <dbReference type="ARBA" id="ARBA00022737"/>
    </source>
</evidence>
<keyword evidence="3" id="KW-0963">Cytoplasm</keyword>
<evidence type="ECO:0000256" key="1">
    <source>
        <dbReference type="ARBA" id="ARBA00004138"/>
    </source>
</evidence>
<evidence type="ECO:0000313" key="9">
    <source>
        <dbReference type="EMBL" id="CAI8035888.1"/>
    </source>
</evidence>
<dbReference type="GO" id="GO:0005856">
    <property type="term" value="C:cytoskeleton"/>
    <property type="evidence" value="ECO:0007669"/>
    <property type="project" value="UniProtKB-SubCell"/>
</dbReference>
<dbReference type="PANTHER" id="PTHR12086:SF12">
    <property type="entry name" value="EF-HAND DOMAIN-CONTAINING FAMILY MEMBER B"/>
    <property type="match status" value="1"/>
</dbReference>
<gene>
    <name evidence="9" type="ORF">GBAR_LOCUS20138</name>
</gene>
<comment type="caution">
    <text evidence="9">The sequence shown here is derived from an EMBL/GenBank/DDBJ whole genome shotgun (WGS) entry which is preliminary data.</text>
</comment>
<evidence type="ECO:0000256" key="7">
    <source>
        <dbReference type="SAM" id="MobiDB-lite"/>
    </source>
</evidence>
<dbReference type="EMBL" id="CASHTH010002830">
    <property type="protein sequence ID" value="CAI8035888.1"/>
    <property type="molecule type" value="Genomic_DNA"/>
</dbReference>
<dbReference type="Proteomes" id="UP001174909">
    <property type="component" value="Unassembled WGS sequence"/>
</dbReference>
<dbReference type="InterPro" id="IPR040193">
    <property type="entry name" value="EFHC1/EFHC2/EFHB"/>
</dbReference>
<evidence type="ECO:0000256" key="5">
    <source>
        <dbReference type="ARBA" id="ARBA00023212"/>
    </source>
</evidence>
<reference evidence="9" key="1">
    <citation type="submission" date="2023-03" db="EMBL/GenBank/DDBJ databases">
        <authorList>
            <person name="Steffen K."/>
            <person name="Cardenas P."/>
        </authorList>
    </citation>
    <scope>NUCLEOTIDE SEQUENCE</scope>
</reference>
<evidence type="ECO:0000256" key="2">
    <source>
        <dbReference type="ARBA" id="ARBA00004245"/>
    </source>
</evidence>
<organism evidence="9 10">
    <name type="scientific">Geodia barretti</name>
    <name type="common">Barrett's horny sponge</name>
    <dbReference type="NCBI Taxonomy" id="519541"/>
    <lineage>
        <taxon>Eukaryota</taxon>
        <taxon>Metazoa</taxon>
        <taxon>Porifera</taxon>
        <taxon>Demospongiae</taxon>
        <taxon>Heteroscleromorpha</taxon>
        <taxon>Tetractinellida</taxon>
        <taxon>Astrophorina</taxon>
        <taxon>Geodiidae</taxon>
        <taxon>Geodia</taxon>
    </lineage>
</organism>
<accession>A0AA35WVZ1</accession>
<protein>
    <submittedName>
        <fullName evidence="9">EF-hand domain-containing family member B</fullName>
    </submittedName>
</protein>
<sequence length="556" mass="61960">MSAAKIRDTAPEIRAAGKLTPRGGGAKECIISPEPRPLTPERVRKFQAATRPSPGEKRILHSFAGDPPPDPIIRHGVVTRTSLEASDLVNPAPKTLYQHNVLHQQEQIYRSHLKAPLGASHDQVPGLPPGTSLTDTTFGRKGVKEDSAADAVSPCKTREEVEAEAVEGRELYRKSHNAWDVGEMVDRDYDWTVFTKDSLYGVPTPHDNSGSQARDSLHWLSLDQSSKKTPIVTKRVDDFRERTQPQLGQVHDPIADTLKVDKDHSFGVSVLPDNFSAGELMHIQGDTVYSQCQGYDPGIMTTIRHRLKNSHFTNFPQLLRALSFTDKNSTGQLSAEKVCETCFQYNLPLTADQLSLLVRWCRSEEGEGATLEEGVRYRDLVELINWQHEIPTELETRVQQGNTPAGAGVPETTSPATLSEYRSSSEVVQVVGGAPPDHTHHTFGVPTIRSDLPAPRIKRVGDSKNYGDESDAYGLMYPSIYSSRGVFERDFFRSRGPQEVREVFQRVGVEMPDQVFQEVWQEAERRDPRGEVSIESFRAVLEEVQEQPPSHVISST</sequence>
<dbReference type="InterPro" id="IPR011992">
    <property type="entry name" value="EF-hand-dom_pair"/>
</dbReference>
<evidence type="ECO:0000259" key="8">
    <source>
        <dbReference type="Pfam" id="PF25325"/>
    </source>
</evidence>
<name>A0AA35WVZ1_GEOBA</name>
<feature type="region of interest" description="Disordered" evidence="7">
    <location>
        <begin position="1"/>
        <end position="71"/>
    </location>
</feature>
<proteinExistence type="predicted"/>